<dbReference type="RefSeq" id="WP_177246715.1">
    <property type="nucleotide sequence ID" value="NZ_FONG01000028.1"/>
</dbReference>
<keyword evidence="2" id="KW-1185">Reference proteome</keyword>
<evidence type="ECO:0000313" key="2">
    <source>
        <dbReference type="Proteomes" id="UP000199323"/>
    </source>
</evidence>
<protein>
    <submittedName>
        <fullName evidence="1">Uncharacterized protein</fullName>
    </submittedName>
</protein>
<dbReference type="Proteomes" id="UP000199323">
    <property type="component" value="Unassembled WGS sequence"/>
</dbReference>
<organism evidence="1 2">
    <name type="scientific">Actinacidiphila alni</name>
    <dbReference type="NCBI Taxonomy" id="380248"/>
    <lineage>
        <taxon>Bacteria</taxon>
        <taxon>Bacillati</taxon>
        <taxon>Actinomycetota</taxon>
        <taxon>Actinomycetes</taxon>
        <taxon>Kitasatosporales</taxon>
        <taxon>Streptomycetaceae</taxon>
        <taxon>Actinacidiphila</taxon>
    </lineage>
</organism>
<reference evidence="1 2" key="1">
    <citation type="submission" date="2016-10" db="EMBL/GenBank/DDBJ databases">
        <authorList>
            <person name="de Groot N.N."/>
        </authorList>
    </citation>
    <scope>NUCLEOTIDE SEQUENCE [LARGE SCALE GENOMIC DNA]</scope>
    <source>
        <strain evidence="1 2">CGMCC 4.3510</strain>
    </source>
</reference>
<gene>
    <name evidence="1" type="ORF">SAMN05216251_12817</name>
</gene>
<sequence>MSISFGRLCPGEDQPHGEACDLLDFIALADDEKHCCLKHHPDAVRRAPAIAEAV</sequence>
<proteinExistence type="predicted"/>
<dbReference type="AlphaFoldDB" id="A0A1I2LBS5"/>
<evidence type="ECO:0000313" key="1">
    <source>
        <dbReference type="EMBL" id="SFF76842.1"/>
    </source>
</evidence>
<dbReference type="EMBL" id="FONG01000028">
    <property type="protein sequence ID" value="SFF76842.1"/>
    <property type="molecule type" value="Genomic_DNA"/>
</dbReference>
<name>A0A1I2LBS5_9ACTN</name>
<accession>A0A1I2LBS5</accession>